<comment type="similarity">
    <text evidence="1">Belongs to the enoyl-CoA hydratase/isomerase family.</text>
</comment>
<dbReference type="GO" id="GO:0016853">
    <property type="term" value="F:isomerase activity"/>
    <property type="evidence" value="ECO:0007669"/>
    <property type="project" value="InterPro"/>
</dbReference>
<dbReference type="InterPro" id="IPR029045">
    <property type="entry name" value="ClpP/crotonase-like_dom_sf"/>
</dbReference>
<name>A0A6J6FG46_9ZZZZ</name>
<sequence>MSESASSTSLSIPTLECLRWSQDGPVGRITLARPEKLNALSARLLGEMIELCAWLHRRSDVRVVVVAGEGRAFSAGFDLGDFSAPTTGDPRDGADLGRLATDALTDVPQLTIAAVHGRCIGGGTVLVGACDLRIASEDALFSIPEVDLGIPLAWGGIPRLVRELGPAITKELVLTCRPFSAEEAHSLRWINTVVPRDDLDRHVTELATSLAAKPLYALRATKAHVNAVTEEIAGTGRSVQDADSLVYAMRDPESRRVSAEYLAARKK</sequence>
<dbReference type="InterPro" id="IPR001753">
    <property type="entry name" value="Enoyl-CoA_hydra/iso"/>
</dbReference>
<dbReference type="Pfam" id="PF00378">
    <property type="entry name" value="ECH_1"/>
    <property type="match status" value="1"/>
</dbReference>
<proteinExistence type="inferred from homology"/>
<evidence type="ECO:0000256" key="1">
    <source>
        <dbReference type="ARBA" id="ARBA00005254"/>
    </source>
</evidence>
<dbReference type="AlphaFoldDB" id="A0A6J6FG46"/>
<dbReference type="InterPro" id="IPR045002">
    <property type="entry name" value="Ech1-like"/>
</dbReference>
<evidence type="ECO:0000313" key="2">
    <source>
        <dbReference type="EMBL" id="CAB4586053.1"/>
    </source>
</evidence>
<reference evidence="2" key="1">
    <citation type="submission" date="2020-05" db="EMBL/GenBank/DDBJ databases">
        <authorList>
            <person name="Chiriac C."/>
            <person name="Salcher M."/>
            <person name="Ghai R."/>
            <person name="Kavagutti S V."/>
        </authorList>
    </citation>
    <scope>NUCLEOTIDE SEQUENCE</scope>
</reference>
<dbReference type="CDD" id="cd06558">
    <property type="entry name" value="crotonase-like"/>
    <property type="match status" value="1"/>
</dbReference>
<protein>
    <submittedName>
        <fullName evidence="2">Unannotated protein</fullName>
    </submittedName>
</protein>
<accession>A0A6J6FG46</accession>
<dbReference type="Gene3D" id="3.90.226.10">
    <property type="entry name" value="2-enoyl-CoA Hydratase, Chain A, domain 1"/>
    <property type="match status" value="1"/>
</dbReference>
<gene>
    <name evidence="2" type="ORF">UFOPK1722_01358</name>
</gene>
<dbReference type="EMBL" id="CAEZTS010000130">
    <property type="protein sequence ID" value="CAB4586053.1"/>
    <property type="molecule type" value="Genomic_DNA"/>
</dbReference>
<dbReference type="PANTHER" id="PTHR43149:SF1">
    <property type="entry name" value="DELTA(3,5)-DELTA(2,4)-DIENOYL-COA ISOMERASE, MITOCHONDRIAL"/>
    <property type="match status" value="1"/>
</dbReference>
<dbReference type="PANTHER" id="PTHR43149">
    <property type="entry name" value="ENOYL-COA HYDRATASE"/>
    <property type="match status" value="1"/>
</dbReference>
<dbReference type="SUPFAM" id="SSF52096">
    <property type="entry name" value="ClpP/crotonase"/>
    <property type="match status" value="1"/>
</dbReference>
<organism evidence="2">
    <name type="scientific">freshwater metagenome</name>
    <dbReference type="NCBI Taxonomy" id="449393"/>
    <lineage>
        <taxon>unclassified sequences</taxon>
        <taxon>metagenomes</taxon>
        <taxon>ecological metagenomes</taxon>
    </lineage>
</organism>